<accession>A0ABQ9GIY2</accession>
<dbReference type="Proteomes" id="UP001159363">
    <property type="component" value="Chromosome 11"/>
</dbReference>
<organism evidence="1 2">
    <name type="scientific">Dryococelus australis</name>
    <dbReference type="NCBI Taxonomy" id="614101"/>
    <lineage>
        <taxon>Eukaryota</taxon>
        <taxon>Metazoa</taxon>
        <taxon>Ecdysozoa</taxon>
        <taxon>Arthropoda</taxon>
        <taxon>Hexapoda</taxon>
        <taxon>Insecta</taxon>
        <taxon>Pterygota</taxon>
        <taxon>Neoptera</taxon>
        <taxon>Polyneoptera</taxon>
        <taxon>Phasmatodea</taxon>
        <taxon>Verophasmatodea</taxon>
        <taxon>Anareolatae</taxon>
        <taxon>Phasmatidae</taxon>
        <taxon>Eurycanthinae</taxon>
        <taxon>Dryococelus</taxon>
    </lineage>
</organism>
<gene>
    <name evidence="1" type="ORF">PR048_028327</name>
</gene>
<name>A0ABQ9GIY2_9NEOP</name>
<sequence>MISRYHPFPVSDKIMAISTGVVGDKTFYCHGAYSVGLHVMASITGKLFGEVKLSRKNMVLPALYDIFEEKADTLISSDCCNIKYGGFLLHRVLWAFNSTPSDICNNYVSYVACHYNHNSPVVFDGYTDCILSTKNAERLCRSYKHFAL</sequence>
<comment type="caution">
    <text evidence="1">The sequence shown here is derived from an EMBL/GenBank/DDBJ whole genome shotgun (WGS) entry which is preliminary data.</text>
</comment>
<protein>
    <submittedName>
        <fullName evidence="1">Uncharacterized protein</fullName>
    </submittedName>
</protein>
<evidence type="ECO:0000313" key="1">
    <source>
        <dbReference type="EMBL" id="KAJ8871987.1"/>
    </source>
</evidence>
<proteinExistence type="predicted"/>
<dbReference type="EMBL" id="JARBHB010000012">
    <property type="protein sequence ID" value="KAJ8871987.1"/>
    <property type="molecule type" value="Genomic_DNA"/>
</dbReference>
<reference evidence="1 2" key="1">
    <citation type="submission" date="2023-02" db="EMBL/GenBank/DDBJ databases">
        <title>LHISI_Scaffold_Assembly.</title>
        <authorList>
            <person name="Stuart O.P."/>
            <person name="Cleave R."/>
            <person name="Magrath M.J.L."/>
            <person name="Mikheyev A.S."/>
        </authorList>
    </citation>
    <scope>NUCLEOTIDE SEQUENCE [LARGE SCALE GENOMIC DNA]</scope>
    <source>
        <strain evidence="1">Daus_M_001</strain>
        <tissue evidence="1">Leg muscle</tissue>
    </source>
</reference>
<keyword evidence="2" id="KW-1185">Reference proteome</keyword>
<evidence type="ECO:0000313" key="2">
    <source>
        <dbReference type="Proteomes" id="UP001159363"/>
    </source>
</evidence>